<protein>
    <recommendedName>
        <fullName evidence="4">NADP-dependent glyceraldehyde-3-phosphate dehydrogenase</fullName>
        <ecNumber evidence="3">1.2.1.9</ecNumber>
    </recommendedName>
    <alternativeName>
        <fullName evidence="5">Glyceraldehyde-3-phosphate dehydrogenase [NADP(+)]</fullName>
    </alternativeName>
    <alternativeName>
        <fullName evidence="6">Non-phosphorylating glyceraldehyde 3-phosphate dehydrogenase</fullName>
    </alternativeName>
    <alternativeName>
        <fullName evidence="7">Triosephosphate dehydrogenase</fullName>
    </alternativeName>
</protein>
<dbReference type="EMBL" id="HBHQ01019431">
    <property type="protein sequence ID" value="CAD9821195.1"/>
    <property type="molecule type" value="Transcribed_RNA"/>
</dbReference>
<dbReference type="InterPro" id="IPR016163">
    <property type="entry name" value="Ald_DH_C"/>
</dbReference>
<evidence type="ECO:0000256" key="9">
    <source>
        <dbReference type="SAM" id="SignalP"/>
    </source>
</evidence>
<dbReference type="AlphaFoldDB" id="A0A7S2XQG5"/>
<dbReference type="InterPro" id="IPR016160">
    <property type="entry name" value="Ald_DH_CS_CYS"/>
</dbReference>
<evidence type="ECO:0000256" key="8">
    <source>
        <dbReference type="ARBA" id="ARBA00049186"/>
    </source>
</evidence>
<dbReference type="Gene3D" id="3.40.309.10">
    <property type="entry name" value="Aldehyde Dehydrogenase, Chain A, domain 2"/>
    <property type="match status" value="1"/>
</dbReference>
<dbReference type="SUPFAM" id="SSF53720">
    <property type="entry name" value="ALDH-like"/>
    <property type="match status" value="1"/>
</dbReference>
<proteinExistence type="inferred from homology"/>
<dbReference type="Pfam" id="PF00171">
    <property type="entry name" value="Aldedh"/>
    <property type="match status" value="1"/>
</dbReference>
<feature type="domain" description="Aldehyde dehydrogenase" evidence="10">
    <location>
        <begin position="86"/>
        <end position="549"/>
    </location>
</feature>
<reference evidence="11" key="1">
    <citation type="submission" date="2021-01" db="EMBL/GenBank/DDBJ databases">
        <authorList>
            <person name="Corre E."/>
            <person name="Pelletier E."/>
            <person name="Niang G."/>
            <person name="Scheremetjew M."/>
            <person name="Finn R."/>
            <person name="Kale V."/>
            <person name="Holt S."/>
            <person name="Cochrane G."/>
            <person name="Meng A."/>
            <person name="Brown T."/>
            <person name="Cohen L."/>
        </authorList>
    </citation>
    <scope>NUCLEOTIDE SEQUENCE</scope>
    <source>
        <strain evidence="11">CCMP2084</strain>
    </source>
</reference>
<evidence type="ECO:0000256" key="4">
    <source>
        <dbReference type="ARBA" id="ARBA00040853"/>
    </source>
</evidence>
<dbReference type="InterPro" id="IPR015590">
    <property type="entry name" value="Aldehyde_DH_dom"/>
</dbReference>
<dbReference type="InterPro" id="IPR016162">
    <property type="entry name" value="Ald_DH_N"/>
</dbReference>
<evidence type="ECO:0000259" key="10">
    <source>
        <dbReference type="Pfam" id="PF00171"/>
    </source>
</evidence>
<dbReference type="PROSITE" id="PS00070">
    <property type="entry name" value="ALDEHYDE_DEHYDR_CYS"/>
    <property type="match status" value="1"/>
</dbReference>
<evidence type="ECO:0000256" key="7">
    <source>
        <dbReference type="ARBA" id="ARBA00043052"/>
    </source>
</evidence>
<feature type="signal peptide" evidence="9">
    <location>
        <begin position="1"/>
        <end position="18"/>
    </location>
</feature>
<dbReference type="InterPro" id="IPR016161">
    <property type="entry name" value="Ald_DH/histidinol_DH"/>
</dbReference>
<dbReference type="Gene3D" id="3.40.605.10">
    <property type="entry name" value="Aldehyde Dehydrogenase, Chain A, domain 1"/>
    <property type="match status" value="1"/>
</dbReference>
<accession>A0A7S2XQG5</accession>
<evidence type="ECO:0000256" key="1">
    <source>
        <dbReference type="ARBA" id="ARBA00009986"/>
    </source>
</evidence>
<sequence length="580" mass="62508">MILLKRSLVLSLFAAAGASYGVLRGVESASANENCVVSEPPHVQAQTLWDGKVVLTTADSKVSTVEGCCAVEGGGEDDEEAELRFKKVPIGSMPQLTQTQALQVLDSAKEAWNGGSGTWTSRMSLAQRIEAIETLVSELKRKREEIVHVLMWEIGKNVKDAQSEFDRTISFIEQTIQELRTNPEYNASWKHIGSTHAFTRRAAVGIILCLGPFNYPLNETYATLIPALLMGNVVIMKIPTVGGLAHLLSMEAFAKALPPGVINFISGSGRETMPPLMASGSIDGLAFIGGSNAADDLIGKHPTPHRLKLFLQLEAKNMGIFLPNLFEQGNKDQLDVALNEAVTGSLSFNGQRCTALKLLFVPKSNAESVAVSLAKRVESLSVGLPWAEENGEHSKITPLPNKKRVDYMESLIADAISKGAQIMNAKGGSIIGGPESTLMVPAVLYPVTPDMMVYHEEQFGPVVPIAPYDDLETVIAYGQNGKYGQQCSIFTAGGDEATVSIVDRFSSVFGKININSQCGRSPDTLVFSGRRSSAMGVMSVSEALREFSVPTVVAYKDQIGDSNDMIAKEIQSSSQFMQSL</sequence>
<evidence type="ECO:0000256" key="5">
    <source>
        <dbReference type="ARBA" id="ARBA00042470"/>
    </source>
</evidence>
<dbReference type="PANTHER" id="PTHR42991">
    <property type="entry name" value="ALDEHYDE DEHYDROGENASE"/>
    <property type="match status" value="1"/>
</dbReference>
<evidence type="ECO:0000256" key="6">
    <source>
        <dbReference type="ARBA" id="ARBA00042646"/>
    </source>
</evidence>
<comment type="catalytic activity">
    <reaction evidence="8">
        <text>D-glyceraldehyde 3-phosphate + NADP(+) + H2O = (2R)-3-phosphoglycerate + NADPH + 2 H(+)</text>
        <dbReference type="Rhea" id="RHEA:14669"/>
        <dbReference type="ChEBI" id="CHEBI:15377"/>
        <dbReference type="ChEBI" id="CHEBI:15378"/>
        <dbReference type="ChEBI" id="CHEBI:57783"/>
        <dbReference type="ChEBI" id="CHEBI:58272"/>
        <dbReference type="ChEBI" id="CHEBI:58349"/>
        <dbReference type="ChEBI" id="CHEBI:59776"/>
        <dbReference type="EC" id="1.2.1.9"/>
    </reaction>
</comment>
<evidence type="ECO:0000256" key="3">
    <source>
        <dbReference type="ARBA" id="ARBA00038980"/>
    </source>
</evidence>
<comment type="similarity">
    <text evidence="1">Belongs to the aldehyde dehydrogenase family.</text>
</comment>
<evidence type="ECO:0000313" key="11">
    <source>
        <dbReference type="EMBL" id="CAD9821195.1"/>
    </source>
</evidence>
<dbReference type="GO" id="GO:0008911">
    <property type="term" value="F:lactaldehyde dehydrogenase (NAD+) activity"/>
    <property type="evidence" value="ECO:0007669"/>
    <property type="project" value="TreeGrafter"/>
</dbReference>
<dbReference type="EC" id="1.2.1.9" evidence="3"/>
<evidence type="ECO:0000256" key="2">
    <source>
        <dbReference type="ARBA" id="ARBA00023002"/>
    </source>
</evidence>
<keyword evidence="2" id="KW-0560">Oxidoreductase</keyword>
<keyword evidence="9" id="KW-0732">Signal</keyword>
<name>A0A7S2XQG5_9STRA</name>
<dbReference type="PANTHER" id="PTHR42991:SF1">
    <property type="entry name" value="ALDEHYDE DEHYDROGENASE"/>
    <property type="match status" value="1"/>
</dbReference>
<dbReference type="InterPro" id="IPR051020">
    <property type="entry name" value="ALDH-related_metabolic_enz"/>
</dbReference>
<gene>
    <name evidence="11" type="ORF">ASEP1449_LOCUS13029</name>
</gene>
<dbReference type="GO" id="GO:0008886">
    <property type="term" value="F:glyceraldehyde-3-phosphate dehydrogenase (NADP+) (non-phosphorylating) activity"/>
    <property type="evidence" value="ECO:0007669"/>
    <property type="project" value="UniProtKB-EC"/>
</dbReference>
<feature type="chain" id="PRO_5030741906" description="NADP-dependent glyceraldehyde-3-phosphate dehydrogenase" evidence="9">
    <location>
        <begin position="19"/>
        <end position="580"/>
    </location>
</feature>
<organism evidence="11">
    <name type="scientific">Attheya septentrionalis</name>
    <dbReference type="NCBI Taxonomy" id="420275"/>
    <lineage>
        <taxon>Eukaryota</taxon>
        <taxon>Sar</taxon>
        <taxon>Stramenopiles</taxon>
        <taxon>Ochrophyta</taxon>
        <taxon>Bacillariophyta</taxon>
        <taxon>Coscinodiscophyceae</taxon>
        <taxon>Chaetocerotophycidae</taxon>
        <taxon>Chaetocerotales</taxon>
        <taxon>Attheyaceae</taxon>
        <taxon>Attheya</taxon>
    </lineage>
</organism>